<protein>
    <submittedName>
        <fullName evidence="2">Uncharacterized protein</fullName>
    </submittedName>
</protein>
<dbReference type="Gene3D" id="3.40.50.2000">
    <property type="entry name" value="Glycogen Phosphorylase B"/>
    <property type="match status" value="1"/>
</dbReference>
<keyword evidence="1" id="KW-0328">Glycosyltransferase</keyword>
<proteinExistence type="predicted"/>
<sequence>MTYSPTLDKEVEGEYVEQTEPLKIPGCRPVRPEYVIDPMLDRTNQQYSECIRIGVEIPLGDGILLNTWEELQPTTLASFRDETLLGGVTKMMPVIQWTSDQTGPIEPSNSQRRLV</sequence>
<evidence type="ECO:0000313" key="3">
    <source>
        <dbReference type="Proteomes" id="UP001457282"/>
    </source>
</evidence>
<accession>A0AAW1YJ74</accession>
<dbReference type="AlphaFoldDB" id="A0AAW1YJ74"/>
<dbReference type="Proteomes" id="UP001457282">
    <property type="component" value="Unassembled WGS sequence"/>
</dbReference>
<dbReference type="GO" id="GO:0016757">
    <property type="term" value="F:glycosyltransferase activity"/>
    <property type="evidence" value="ECO:0007669"/>
    <property type="project" value="UniProtKB-KW"/>
</dbReference>
<reference evidence="2 3" key="1">
    <citation type="journal article" date="2023" name="G3 (Bethesda)">
        <title>A chromosome-length genome assembly and annotation of blackberry (Rubus argutus, cv. 'Hillquist').</title>
        <authorList>
            <person name="Bruna T."/>
            <person name="Aryal R."/>
            <person name="Dudchenko O."/>
            <person name="Sargent D.J."/>
            <person name="Mead D."/>
            <person name="Buti M."/>
            <person name="Cavallini A."/>
            <person name="Hytonen T."/>
            <person name="Andres J."/>
            <person name="Pham M."/>
            <person name="Weisz D."/>
            <person name="Mascagni F."/>
            <person name="Usai G."/>
            <person name="Natali L."/>
            <person name="Bassil N."/>
            <person name="Fernandez G.E."/>
            <person name="Lomsadze A."/>
            <person name="Armour M."/>
            <person name="Olukolu B."/>
            <person name="Poorten T."/>
            <person name="Britton C."/>
            <person name="Davik J."/>
            <person name="Ashrafi H."/>
            <person name="Aiden E.L."/>
            <person name="Borodovsky M."/>
            <person name="Worthington M."/>
        </authorList>
    </citation>
    <scope>NUCLEOTIDE SEQUENCE [LARGE SCALE GENOMIC DNA]</scope>
    <source>
        <strain evidence="2">PI 553951</strain>
    </source>
</reference>
<keyword evidence="3" id="KW-1185">Reference proteome</keyword>
<name>A0AAW1YJ74_RUBAR</name>
<evidence type="ECO:0000313" key="2">
    <source>
        <dbReference type="EMBL" id="KAK9948696.1"/>
    </source>
</evidence>
<dbReference type="EMBL" id="JBEDUW010000001">
    <property type="protein sequence ID" value="KAK9948696.1"/>
    <property type="molecule type" value="Genomic_DNA"/>
</dbReference>
<evidence type="ECO:0000256" key="1">
    <source>
        <dbReference type="ARBA" id="ARBA00022676"/>
    </source>
</evidence>
<keyword evidence="1" id="KW-0808">Transferase</keyword>
<comment type="caution">
    <text evidence="2">The sequence shown here is derived from an EMBL/GenBank/DDBJ whole genome shotgun (WGS) entry which is preliminary data.</text>
</comment>
<dbReference type="PANTHER" id="PTHR48046:SF1">
    <property type="entry name" value="GLYCOSYLTRANSFERASE-RELATED"/>
    <property type="match status" value="1"/>
</dbReference>
<gene>
    <name evidence="2" type="ORF">M0R45_004261</name>
</gene>
<dbReference type="PANTHER" id="PTHR48046">
    <property type="entry name" value="UDP-GLYCOSYLTRANSFERASE 72E1"/>
    <property type="match status" value="1"/>
</dbReference>
<organism evidence="2 3">
    <name type="scientific">Rubus argutus</name>
    <name type="common">Southern blackberry</name>
    <dbReference type="NCBI Taxonomy" id="59490"/>
    <lineage>
        <taxon>Eukaryota</taxon>
        <taxon>Viridiplantae</taxon>
        <taxon>Streptophyta</taxon>
        <taxon>Embryophyta</taxon>
        <taxon>Tracheophyta</taxon>
        <taxon>Spermatophyta</taxon>
        <taxon>Magnoliopsida</taxon>
        <taxon>eudicotyledons</taxon>
        <taxon>Gunneridae</taxon>
        <taxon>Pentapetalae</taxon>
        <taxon>rosids</taxon>
        <taxon>fabids</taxon>
        <taxon>Rosales</taxon>
        <taxon>Rosaceae</taxon>
        <taxon>Rosoideae</taxon>
        <taxon>Rosoideae incertae sedis</taxon>
        <taxon>Rubus</taxon>
    </lineage>
</organism>